<keyword evidence="3" id="KW-1185">Reference proteome</keyword>
<name>A0A8X6SEX1_TRICX</name>
<feature type="region of interest" description="Disordered" evidence="1">
    <location>
        <begin position="87"/>
        <end position="108"/>
    </location>
</feature>
<dbReference type="EMBL" id="BMAU01021309">
    <property type="protein sequence ID" value="GFY11966.1"/>
    <property type="molecule type" value="Genomic_DNA"/>
</dbReference>
<evidence type="ECO:0000313" key="3">
    <source>
        <dbReference type="Proteomes" id="UP000887159"/>
    </source>
</evidence>
<comment type="caution">
    <text evidence="2">The sequence shown here is derived from an EMBL/GenBank/DDBJ whole genome shotgun (WGS) entry which is preliminary data.</text>
</comment>
<dbReference type="AlphaFoldDB" id="A0A8X6SEX1"/>
<accession>A0A8X6SEX1</accession>
<protein>
    <submittedName>
        <fullName evidence="2">Uncharacterized protein</fullName>
    </submittedName>
</protein>
<evidence type="ECO:0000256" key="1">
    <source>
        <dbReference type="SAM" id="MobiDB-lite"/>
    </source>
</evidence>
<sequence>MTSFSFLPTDLGHEDDVEVGHPQSGALQTLLRYSDDAITQQQKQLTIQTSSCSMIHSLSLNEVELKNVDFLSTILQKDLEGIYPLWPGKALPQENSQEDSPHGWVHQQ</sequence>
<gene>
    <name evidence="2" type="ORF">TNCV_4974661</name>
</gene>
<proteinExistence type="predicted"/>
<evidence type="ECO:0000313" key="2">
    <source>
        <dbReference type="EMBL" id="GFY11966.1"/>
    </source>
</evidence>
<organism evidence="2 3">
    <name type="scientific">Trichonephila clavipes</name>
    <name type="common">Golden silk orbweaver</name>
    <name type="synonym">Nephila clavipes</name>
    <dbReference type="NCBI Taxonomy" id="2585209"/>
    <lineage>
        <taxon>Eukaryota</taxon>
        <taxon>Metazoa</taxon>
        <taxon>Ecdysozoa</taxon>
        <taxon>Arthropoda</taxon>
        <taxon>Chelicerata</taxon>
        <taxon>Arachnida</taxon>
        <taxon>Araneae</taxon>
        <taxon>Araneomorphae</taxon>
        <taxon>Entelegynae</taxon>
        <taxon>Araneoidea</taxon>
        <taxon>Nephilidae</taxon>
        <taxon>Trichonephila</taxon>
    </lineage>
</organism>
<reference evidence="2" key="1">
    <citation type="submission" date="2020-08" db="EMBL/GenBank/DDBJ databases">
        <title>Multicomponent nature underlies the extraordinary mechanical properties of spider dragline silk.</title>
        <authorList>
            <person name="Kono N."/>
            <person name="Nakamura H."/>
            <person name="Mori M."/>
            <person name="Yoshida Y."/>
            <person name="Ohtoshi R."/>
            <person name="Malay A.D."/>
            <person name="Moran D.A.P."/>
            <person name="Tomita M."/>
            <person name="Numata K."/>
            <person name="Arakawa K."/>
        </authorList>
    </citation>
    <scope>NUCLEOTIDE SEQUENCE</scope>
</reference>
<dbReference type="Proteomes" id="UP000887159">
    <property type="component" value="Unassembled WGS sequence"/>
</dbReference>